<keyword evidence="2" id="KW-1185">Reference proteome</keyword>
<dbReference type="EMBL" id="JBHTMK010000044">
    <property type="protein sequence ID" value="MFD1370553.1"/>
    <property type="molecule type" value="Genomic_DNA"/>
</dbReference>
<name>A0ABW4AJ10_9ACTN</name>
<comment type="caution">
    <text evidence="1">The sequence shown here is derived from an EMBL/GenBank/DDBJ whole genome shotgun (WGS) entry which is preliminary data.</text>
</comment>
<reference evidence="2" key="1">
    <citation type="journal article" date="2019" name="Int. J. Syst. Evol. Microbiol.">
        <title>The Global Catalogue of Microorganisms (GCM) 10K type strain sequencing project: providing services to taxonomists for standard genome sequencing and annotation.</title>
        <authorList>
            <consortium name="The Broad Institute Genomics Platform"/>
            <consortium name="The Broad Institute Genome Sequencing Center for Infectious Disease"/>
            <person name="Wu L."/>
            <person name="Ma J."/>
        </authorList>
    </citation>
    <scope>NUCLEOTIDE SEQUENCE [LARGE SCALE GENOMIC DNA]</scope>
    <source>
        <strain evidence="2">CCM 7526</strain>
    </source>
</reference>
<evidence type="ECO:0000313" key="2">
    <source>
        <dbReference type="Proteomes" id="UP001597183"/>
    </source>
</evidence>
<organism evidence="1 2">
    <name type="scientific">Actinoplanes sichuanensis</name>
    <dbReference type="NCBI Taxonomy" id="512349"/>
    <lineage>
        <taxon>Bacteria</taxon>
        <taxon>Bacillati</taxon>
        <taxon>Actinomycetota</taxon>
        <taxon>Actinomycetes</taxon>
        <taxon>Micromonosporales</taxon>
        <taxon>Micromonosporaceae</taxon>
        <taxon>Actinoplanes</taxon>
    </lineage>
</organism>
<evidence type="ECO:0000313" key="1">
    <source>
        <dbReference type="EMBL" id="MFD1370553.1"/>
    </source>
</evidence>
<accession>A0ABW4AJ10</accession>
<dbReference type="RefSeq" id="WP_317793676.1">
    <property type="nucleotide sequence ID" value="NZ_AP028461.1"/>
</dbReference>
<protein>
    <submittedName>
        <fullName evidence="1">Uncharacterized protein</fullName>
    </submittedName>
</protein>
<proteinExistence type="predicted"/>
<gene>
    <name evidence="1" type="ORF">ACFQ5G_34900</name>
</gene>
<sequence>MQRIEVGVDVITLTTVTEPWLSVFGNVVSPGSTSVVEQTWDEISRISLMKVHWDPERPPQACLVIDLSYGEFFEIADDAEGFAEAVRELSGQCGVPEPDWANLPEDGVDILPFGSGR</sequence>
<dbReference type="Proteomes" id="UP001597183">
    <property type="component" value="Unassembled WGS sequence"/>
</dbReference>